<evidence type="ECO:0000256" key="3">
    <source>
        <dbReference type="RuleBase" id="RU000363"/>
    </source>
</evidence>
<keyword evidence="4" id="KW-1133">Transmembrane helix</keyword>
<comment type="similarity">
    <text evidence="1 3">Belongs to the short-chain dehydrogenases/reductases (SDR) family.</text>
</comment>
<dbReference type="PRINTS" id="PR00081">
    <property type="entry name" value="GDHRDH"/>
</dbReference>
<dbReference type="AlphaFoldDB" id="A0A6M5Y7L7"/>
<evidence type="ECO:0000313" key="6">
    <source>
        <dbReference type="Proteomes" id="UP000502756"/>
    </source>
</evidence>
<gene>
    <name evidence="5" type="ORF">HNV11_08875</name>
</gene>
<dbReference type="Proteomes" id="UP000502756">
    <property type="component" value="Chromosome"/>
</dbReference>
<dbReference type="Gene3D" id="3.40.50.720">
    <property type="entry name" value="NAD(P)-binding Rossmann-like Domain"/>
    <property type="match status" value="1"/>
</dbReference>
<evidence type="ECO:0000256" key="4">
    <source>
        <dbReference type="SAM" id="Phobius"/>
    </source>
</evidence>
<sequence length="354" mass="38155">MNAETGKTALITGASSGIGQELAKLFAQDGYNLVLVGRSEDKLDRLSEVFKSNYGTQQILVINKDLSEEDAAQDIYNQVQEAGITVNVLVNDAGASTYGLFATETNWEREKQIIHLNVLTTTLLTKLFLKDMVARNEGRILQLASLVAVTPFPLMAVYAATKAYIWNLTQSLINEIKDSNVTMTALMPNATATNFFREAGAPKLTVEDTMDDPAMVAKDAYKALMKGEAKVIPGGVSNKAQEVMAYVSPQETLAAMMRRLLTPKDESGQEKTPVWTIVGVAAAVVAGIALVSAFNNMDPVDKARYRYKAGKLKSKATGLIDEAGDALSEAKDTAADKWSDLGQMAGRAIANVFG</sequence>
<organism evidence="5 6">
    <name type="scientific">Spirosoma taeanense</name>
    <dbReference type="NCBI Taxonomy" id="2735870"/>
    <lineage>
        <taxon>Bacteria</taxon>
        <taxon>Pseudomonadati</taxon>
        <taxon>Bacteroidota</taxon>
        <taxon>Cytophagia</taxon>
        <taxon>Cytophagales</taxon>
        <taxon>Cytophagaceae</taxon>
        <taxon>Spirosoma</taxon>
    </lineage>
</organism>
<proteinExistence type="inferred from homology"/>
<dbReference type="PANTHER" id="PTHR43899">
    <property type="entry name" value="RH59310P"/>
    <property type="match status" value="1"/>
</dbReference>
<evidence type="ECO:0000256" key="2">
    <source>
        <dbReference type="ARBA" id="ARBA00023002"/>
    </source>
</evidence>
<feature type="transmembrane region" description="Helical" evidence="4">
    <location>
        <begin position="274"/>
        <end position="294"/>
    </location>
</feature>
<dbReference type="InterPro" id="IPR036291">
    <property type="entry name" value="NAD(P)-bd_dom_sf"/>
</dbReference>
<keyword evidence="4" id="KW-0472">Membrane</keyword>
<dbReference type="RefSeq" id="WP_171739323.1">
    <property type="nucleotide sequence ID" value="NZ_CP053435.1"/>
</dbReference>
<dbReference type="EMBL" id="CP053435">
    <property type="protein sequence ID" value="QJW89484.1"/>
    <property type="molecule type" value="Genomic_DNA"/>
</dbReference>
<evidence type="ECO:0000313" key="5">
    <source>
        <dbReference type="EMBL" id="QJW89484.1"/>
    </source>
</evidence>
<accession>A0A6M5Y7L7</accession>
<evidence type="ECO:0000256" key="1">
    <source>
        <dbReference type="ARBA" id="ARBA00006484"/>
    </source>
</evidence>
<dbReference type="PANTHER" id="PTHR43899:SF13">
    <property type="entry name" value="RH59310P"/>
    <property type="match status" value="1"/>
</dbReference>
<dbReference type="InterPro" id="IPR051019">
    <property type="entry name" value="VLCFA-Steroid_DH"/>
</dbReference>
<reference evidence="5 6" key="1">
    <citation type="submission" date="2020-05" db="EMBL/GenBank/DDBJ databases">
        <title>Genome sequencing of Spirosoma sp. TS118.</title>
        <authorList>
            <person name="Lee J.-H."/>
            <person name="Jeong S."/>
            <person name="Zhao L."/>
            <person name="Jung J.-H."/>
            <person name="Kim M.-K."/>
            <person name="Lim S."/>
        </authorList>
    </citation>
    <scope>NUCLEOTIDE SEQUENCE [LARGE SCALE GENOMIC DNA]</scope>
    <source>
        <strain evidence="5 6">TS118</strain>
    </source>
</reference>
<dbReference type="KEGG" id="stae:HNV11_08875"/>
<dbReference type="GO" id="GO:0016491">
    <property type="term" value="F:oxidoreductase activity"/>
    <property type="evidence" value="ECO:0007669"/>
    <property type="project" value="UniProtKB-KW"/>
</dbReference>
<dbReference type="PRINTS" id="PR00080">
    <property type="entry name" value="SDRFAMILY"/>
</dbReference>
<protein>
    <submittedName>
        <fullName evidence="5">SDR family NAD(P)-dependent oxidoreductase</fullName>
    </submittedName>
</protein>
<feature type="transmembrane region" description="Helical" evidence="4">
    <location>
        <begin position="140"/>
        <end position="160"/>
    </location>
</feature>
<name>A0A6M5Y7L7_9BACT</name>
<dbReference type="SUPFAM" id="SSF51735">
    <property type="entry name" value="NAD(P)-binding Rossmann-fold domains"/>
    <property type="match status" value="1"/>
</dbReference>
<dbReference type="Pfam" id="PF00106">
    <property type="entry name" value="adh_short"/>
    <property type="match status" value="1"/>
</dbReference>
<keyword evidence="6" id="KW-1185">Reference proteome</keyword>
<dbReference type="InterPro" id="IPR002347">
    <property type="entry name" value="SDR_fam"/>
</dbReference>
<keyword evidence="4" id="KW-0812">Transmembrane</keyword>
<keyword evidence="2" id="KW-0560">Oxidoreductase</keyword>